<feature type="signal peptide" evidence="4">
    <location>
        <begin position="1"/>
        <end position="21"/>
    </location>
</feature>
<dbReference type="InterPro" id="IPR017897">
    <property type="entry name" value="Thrombospondin_3_rpt"/>
</dbReference>
<evidence type="ECO:0000256" key="2">
    <source>
        <dbReference type="ARBA" id="ARBA00022837"/>
    </source>
</evidence>
<feature type="compositionally biased region" description="Gly residues" evidence="3">
    <location>
        <begin position="635"/>
        <end position="675"/>
    </location>
</feature>
<keyword evidence="1 4" id="KW-0732">Signal</keyword>
<dbReference type="PANTHER" id="PTHR10199">
    <property type="entry name" value="THROMBOSPONDIN"/>
    <property type="match status" value="1"/>
</dbReference>
<dbReference type="Proteomes" id="UP000019678">
    <property type="component" value="Unassembled WGS sequence"/>
</dbReference>
<dbReference type="GO" id="GO:0005509">
    <property type="term" value="F:calcium ion binding"/>
    <property type="evidence" value="ECO:0007669"/>
    <property type="project" value="InterPro"/>
</dbReference>
<protein>
    <submittedName>
        <fullName evidence="5">Uncharacterized protein</fullName>
    </submittedName>
</protein>
<comment type="caution">
    <text evidence="5">The sequence shown here is derived from an EMBL/GenBank/DDBJ whole genome shotgun (WGS) entry which is preliminary data.</text>
</comment>
<dbReference type="InterPro" id="IPR028974">
    <property type="entry name" value="TSP_type-3_rpt"/>
</dbReference>
<dbReference type="Gene3D" id="4.10.1080.10">
    <property type="entry name" value="TSP type-3 repeat"/>
    <property type="match status" value="1"/>
</dbReference>
<name>A0A017STM9_9BACT</name>
<feature type="region of interest" description="Disordered" evidence="3">
    <location>
        <begin position="698"/>
        <end position="718"/>
    </location>
</feature>
<dbReference type="GO" id="GO:0007155">
    <property type="term" value="P:cell adhesion"/>
    <property type="evidence" value="ECO:0007669"/>
    <property type="project" value="InterPro"/>
</dbReference>
<evidence type="ECO:0000256" key="1">
    <source>
        <dbReference type="ARBA" id="ARBA00022729"/>
    </source>
</evidence>
<dbReference type="InterPro" id="IPR003367">
    <property type="entry name" value="Thrombospondin_3-like_rpt"/>
</dbReference>
<dbReference type="PANTHER" id="PTHR10199:SF100">
    <property type="entry name" value="THROMBOSPONDIN, ISOFORM A"/>
    <property type="match status" value="1"/>
</dbReference>
<organism evidence="5 6">
    <name type="scientific">Chondromyces apiculatus DSM 436</name>
    <dbReference type="NCBI Taxonomy" id="1192034"/>
    <lineage>
        <taxon>Bacteria</taxon>
        <taxon>Pseudomonadati</taxon>
        <taxon>Myxococcota</taxon>
        <taxon>Polyangia</taxon>
        <taxon>Polyangiales</taxon>
        <taxon>Polyangiaceae</taxon>
        <taxon>Chondromyces</taxon>
    </lineage>
</organism>
<proteinExistence type="predicted"/>
<feature type="chain" id="PRO_5001496019" evidence="4">
    <location>
        <begin position="22"/>
        <end position="739"/>
    </location>
</feature>
<keyword evidence="6" id="KW-1185">Reference proteome</keyword>
<feature type="region of interest" description="Disordered" evidence="3">
    <location>
        <begin position="634"/>
        <end position="675"/>
    </location>
</feature>
<dbReference type="PROSITE" id="PS51234">
    <property type="entry name" value="TSP3"/>
    <property type="match status" value="1"/>
</dbReference>
<evidence type="ECO:0000313" key="6">
    <source>
        <dbReference type="Proteomes" id="UP000019678"/>
    </source>
</evidence>
<evidence type="ECO:0000256" key="4">
    <source>
        <dbReference type="SAM" id="SignalP"/>
    </source>
</evidence>
<dbReference type="eggNOG" id="COG3055">
    <property type="taxonomic scope" value="Bacteria"/>
</dbReference>
<evidence type="ECO:0000313" key="5">
    <source>
        <dbReference type="EMBL" id="EYF00107.1"/>
    </source>
</evidence>
<dbReference type="STRING" id="1192034.CAP_1358"/>
<feature type="compositionally biased region" description="Basic and acidic residues" evidence="3">
    <location>
        <begin position="703"/>
        <end position="714"/>
    </location>
</feature>
<accession>A0A017STM9</accession>
<dbReference type="SUPFAM" id="SSF103647">
    <property type="entry name" value="TSP type-3 repeat"/>
    <property type="match status" value="1"/>
</dbReference>
<dbReference type="EMBL" id="ASRX01000133">
    <property type="protein sequence ID" value="EYF00107.1"/>
    <property type="molecule type" value="Genomic_DNA"/>
</dbReference>
<keyword evidence="2" id="KW-0106">Calcium</keyword>
<gene>
    <name evidence="5" type="ORF">CAP_1358</name>
</gene>
<reference evidence="5 6" key="1">
    <citation type="submission" date="2013-05" db="EMBL/GenBank/DDBJ databases">
        <title>Genome assembly of Chondromyces apiculatus DSM 436.</title>
        <authorList>
            <person name="Sharma G."/>
            <person name="Khatri I."/>
            <person name="Kaur C."/>
            <person name="Mayilraj S."/>
            <person name="Subramanian S."/>
        </authorList>
    </citation>
    <scope>NUCLEOTIDE SEQUENCE [LARGE SCALE GENOMIC DNA]</scope>
    <source>
        <strain evidence="5 6">DSM 436</strain>
    </source>
</reference>
<dbReference type="Pfam" id="PF02412">
    <property type="entry name" value="TSP_3"/>
    <property type="match status" value="2"/>
</dbReference>
<dbReference type="AlphaFoldDB" id="A0A017STM9"/>
<sequence length="739" mass="71045">MRRLLATAALPLVAHAGTAHAGAIAATGDAQALTHVSQILGVVGTGNFDEGPTSGTVPANVYAAQGLVWQQGSFSTFFPGCVTPGSAQLLNYYGSPAGNFPSPAGGGTQVGQASYTSFVAKFSTYVTQVGLTASTNGEQFLTAWRANGTLIGQVRWTPNGDSAFVGIDTLGEPIAMVAFGNDDLMGGGAFDIGGATTFSDSWIWATGSCTTNAQCDDGNPCTTDTCVGSACQRVNNTAACSDGNACTDGDVCQGGSCVGGTPKTCTAIDGCHAAGLCDPTTGMCSTPTLPNGTACDDGNACTQVDGCQGGSCVGQAPVTCPEPQPGTCRLQGACDPTTGMCSDPPAPDGSGCGDGNACTDTDTCMGGACTSQNPVVCAPPNDCHVQGTCDVASGVCTPVQKVDGAACSDANACTVGDGCQAGSCAAGTPVQCPPPDACHEQGACDPTTGACTQPVRPNGTPCGGGGTCQNGVCAIADADGDGVQDAVDNCPAVYNPSQADLDGDGLGDLCDPDDDGDGVLDAADNCPRTPNPGQEDANGDGIGDACSCADPPRPDGSPCDDGQACTAVDVCQGGVCVGTEPVVCPPSGNVCQVTGCFPITGECTAYSNEGAPCPGGVCVAGGCLIEGASTSATSGSGGSGAGGNGNGGSAPTGGSGAGMGNGSGAGSGAGAGSPAGVGGASLHGSGVTCAVGGAVGGGGSAGDGRDGGGGREGRSGGAPWVLSAVSLLLAFRRRRNARG</sequence>
<evidence type="ECO:0000256" key="3">
    <source>
        <dbReference type="SAM" id="MobiDB-lite"/>
    </source>
</evidence>